<protein>
    <submittedName>
        <fullName evidence="2">Uncharacterized protein</fullName>
    </submittedName>
</protein>
<dbReference type="RefSeq" id="XP_058328791.1">
    <property type="nucleotide sequence ID" value="XM_058475901.1"/>
</dbReference>
<feature type="compositionally biased region" description="Polar residues" evidence="1">
    <location>
        <begin position="1"/>
        <end position="20"/>
    </location>
</feature>
<sequence>MSSRSASPSRTAENLAQSSDPSEDELSNLDVQQKPDHSRVTSRGTPARRSRRQRSEYRKWDRASEYPHDNTTGSKNRSCTRH</sequence>
<reference evidence="2" key="2">
    <citation type="journal article" date="2023" name="IMA Fungus">
        <title>Comparative genomic study of the Penicillium genus elucidates a diverse pangenome and 15 lateral gene transfer events.</title>
        <authorList>
            <person name="Petersen C."/>
            <person name="Sorensen T."/>
            <person name="Nielsen M.R."/>
            <person name="Sondergaard T.E."/>
            <person name="Sorensen J.L."/>
            <person name="Fitzpatrick D.A."/>
            <person name="Frisvad J.C."/>
            <person name="Nielsen K.L."/>
        </authorList>
    </citation>
    <scope>NUCLEOTIDE SEQUENCE</scope>
    <source>
        <strain evidence="2">IBT 19713</strain>
    </source>
</reference>
<dbReference type="EMBL" id="JAPQKS010000005">
    <property type="protein sequence ID" value="KAJ5225380.1"/>
    <property type="molecule type" value="Genomic_DNA"/>
</dbReference>
<gene>
    <name evidence="2" type="ORF">N7468_006605</name>
</gene>
<feature type="compositionally biased region" description="Polar residues" evidence="1">
    <location>
        <begin position="69"/>
        <end position="82"/>
    </location>
</feature>
<dbReference type="OrthoDB" id="4352489at2759"/>
<dbReference type="AlphaFoldDB" id="A0A9W9TLB5"/>
<dbReference type="GeneID" id="83203204"/>
<comment type="caution">
    <text evidence="2">The sequence shown here is derived from an EMBL/GenBank/DDBJ whole genome shotgun (WGS) entry which is preliminary data.</text>
</comment>
<name>A0A9W9TLB5_9EURO</name>
<organism evidence="2 3">
    <name type="scientific">Penicillium chermesinum</name>
    <dbReference type="NCBI Taxonomy" id="63820"/>
    <lineage>
        <taxon>Eukaryota</taxon>
        <taxon>Fungi</taxon>
        <taxon>Dikarya</taxon>
        <taxon>Ascomycota</taxon>
        <taxon>Pezizomycotina</taxon>
        <taxon>Eurotiomycetes</taxon>
        <taxon>Eurotiomycetidae</taxon>
        <taxon>Eurotiales</taxon>
        <taxon>Aspergillaceae</taxon>
        <taxon>Penicillium</taxon>
    </lineage>
</organism>
<evidence type="ECO:0000313" key="2">
    <source>
        <dbReference type="EMBL" id="KAJ5225380.1"/>
    </source>
</evidence>
<keyword evidence="3" id="KW-1185">Reference proteome</keyword>
<evidence type="ECO:0000256" key="1">
    <source>
        <dbReference type="SAM" id="MobiDB-lite"/>
    </source>
</evidence>
<reference evidence="2" key="1">
    <citation type="submission" date="2022-11" db="EMBL/GenBank/DDBJ databases">
        <authorList>
            <person name="Petersen C."/>
        </authorList>
    </citation>
    <scope>NUCLEOTIDE SEQUENCE</scope>
    <source>
        <strain evidence="2">IBT 19713</strain>
    </source>
</reference>
<accession>A0A9W9TLB5</accession>
<dbReference type="Proteomes" id="UP001150941">
    <property type="component" value="Unassembled WGS sequence"/>
</dbReference>
<feature type="region of interest" description="Disordered" evidence="1">
    <location>
        <begin position="1"/>
        <end position="82"/>
    </location>
</feature>
<proteinExistence type="predicted"/>
<feature type="compositionally biased region" description="Basic and acidic residues" evidence="1">
    <location>
        <begin position="53"/>
        <end position="68"/>
    </location>
</feature>
<evidence type="ECO:0000313" key="3">
    <source>
        <dbReference type="Proteomes" id="UP001150941"/>
    </source>
</evidence>